<dbReference type="PANTHER" id="PTHR30572:SF4">
    <property type="entry name" value="ABC TRANSPORTER PERMEASE YTRF"/>
    <property type="match status" value="1"/>
</dbReference>
<gene>
    <name evidence="9" type="ORF">GCM10009710_21360</name>
</gene>
<feature type="transmembrane region" description="Helical" evidence="7">
    <location>
        <begin position="295"/>
        <end position="320"/>
    </location>
</feature>
<evidence type="ECO:0000256" key="2">
    <source>
        <dbReference type="ARBA" id="ARBA00022475"/>
    </source>
</evidence>
<evidence type="ECO:0000256" key="1">
    <source>
        <dbReference type="ARBA" id="ARBA00004651"/>
    </source>
</evidence>
<evidence type="ECO:0000256" key="6">
    <source>
        <dbReference type="ARBA" id="ARBA00038076"/>
    </source>
</evidence>
<reference evidence="9 10" key="1">
    <citation type="journal article" date="2019" name="Int. J. Syst. Evol. Microbiol.">
        <title>The Global Catalogue of Microorganisms (GCM) 10K type strain sequencing project: providing services to taxonomists for standard genome sequencing and annotation.</title>
        <authorList>
            <consortium name="The Broad Institute Genomics Platform"/>
            <consortium name="The Broad Institute Genome Sequencing Center for Infectious Disease"/>
            <person name="Wu L."/>
            <person name="Ma J."/>
        </authorList>
    </citation>
    <scope>NUCLEOTIDE SEQUENCE [LARGE SCALE GENOMIC DNA]</scope>
    <source>
        <strain evidence="9 10">JCM 13518</strain>
    </source>
</reference>
<sequence length="813" mass="83176">MRTVLLASLRVHTRRYVAAVLAVGLAVAFVVATDALSSAARSGLNAGVGAPYAASDLVVGESYGTSTEDQEAALRVAQAEDASAWTIGRAWEQLTDADGRQLDAETSIGAVETDADHRWQVIAEGRAPRAPDEALVDERAATSRRVQVGDTLTVGSGSDTLEVTVVGLAEPTSFLSAPVYLTWEALSTLPSAQPDTVLVDAPDDRVDAVSEALTAAVGTQVRSTEAFVDERRAQVNDGIDVVSYLVLVFAAVAGFVAILVVANTFTILFAQRARDLALLRAVGARRRQLLRAVRLEALAIGVLASALGLVGGALGGWGIAAVVRAFAGPERIGAVSWSPVWLVGAFVAGVVVTVVASWWPTRAVVRISPLAALRPDAPTDARSAVGRRRIVLGSAVLALGAVPLAVGTSSMHVQLAILGSFTTFVGVLVLGPVVVPAVIRLLGRVVGRTGAPSRLAVDNAVRNPRRTAATTASLLVGVTLTATVLTVMATGRSAMEAELDAEYPVDLVLSSTTAVSAEVRDRVASTPGVASAAGVPGTTAAAGDLGEVAVLAPTDDAMVATRDDGAAFAVGPDEVLVPYDVKRGGEVEIPERLTLDGASGAVELTTRLVPSRWGGALVVAPATLERLTPEAEMQAVWARADAGADADELGGSLGLVARDGGTELANQLDRRGWVDVQLDILVGAVVGLLGIAVLIALAGIGNTLGLSVLERGRENALVRALGLTRGQLRRSLGVEGLLLAAAAGLLGTALGIGYAWAGVRTVVDVAVPDATMVIPFGQLALVVLVAAVAGLVACIVPARRAGRIAPAEGLVAD</sequence>
<feature type="domain" description="ABC3 transporter permease C-terminal" evidence="8">
    <location>
        <begin position="248"/>
        <end position="369"/>
    </location>
</feature>
<comment type="similarity">
    <text evidence="6">Belongs to the ABC-4 integral membrane protein family.</text>
</comment>
<dbReference type="PANTHER" id="PTHR30572">
    <property type="entry name" value="MEMBRANE COMPONENT OF TRANSPORTER-RELATED"/>
    <property type="match status" value="1"/>
</dbReference>
<feature type="transmembrane region" description="Helical" evidence="7">
    <location>
        <begin position="241"/>
        <end position="270"/>
    </location>
</feature>
<evidence type="ECO:0000256" key="4">
    <source>
        <dbReference type="ARBA" id="ARBA00022989"/>
    </source>
</evidence>
<proteinExistence type="inferred from homology"/>
<feature type="transmembrane region" description="Helical" evidence="7">
    <location>
        <begin position="340"/>
        <end position="359"/>
    </location>
</feature>
<keyword evidence="2" id="KW-1003">Cell membrane</keyword>
<keyword evidence="3 7" id="KW-0812">Transmembrane</keyword>
<dbReference type="EMBL" id="BAAAME010000004">
    <property type="protein sequence ID" value="GAA1740899.1"/>
    <property type="molecule type" value="Genomic_DNA"/>
</dbReference>
<dbReference type="Pfam" id="PF02687">
    <property type="entry name" value="FtsX"/>
    <property type="match status" value="2"/>
</dbReference>
<feature type="transmembrane region" description="Helical" evidence="7">
    <location>
        <begin position="737"/>
        <end position="756"/>
    </location>
</feature>
<comment type="caution">
    <text evidence="9">The sequence shown here is derived from an EMBL/GenBank/DDBJ whole genome shotgun (WGS) entry which is preliminary data.</text>
</comment>
<keyword evidence="10" id="KW-1185">Reference proteome</keyword>
<keyword evidence="5 7" id="KW-0472">Membrane</keyword>
<evidence type="ECO:0000256" key="7">
    <source>
        <dbReference type="SAM" id="Phobius"/>
    </source>
</evidence>
<evidence type="ECO:0000313" key="9">
    <source>
        <dbReference type="EMBL" id="GAA1740899.1"/>
    </source>
</evidence>
<evidence type="ECO:0000256" key="5">
    <source>
        <dbReference type="ARBA" id="ARBA00023136"/>
    </source>
</evidence>
<evidence type="ECO:0000259" key="8">
    <source>
        <dbReference type="Pfam" id="PF02687"/>
    </source>
</evidence>
<protein>
    <submittedName>
        <fullName evidence="9">ABC transporter permease</fullName>
    </submittedName>
</protein>
<evidence type="ECO:0000313" key="10">
    <source>
        <dbReference type="Proteomes" id="UP001501057"/>
    </source>
</evidence>
<evidence type="ECO:0000256" key="3">
    <source>
        <dbReference type="ARBA" id="ARBA00022692"/>
    </source>
</evidence>
<dbReference type="Proteomes" id="UP001501057">
    <property type="component" value="Unassembled WGS sequence"/>
</dbReference>
<feature type="transmembrane region" description="Helical" evidence="7">
    <location>
        <begin position="776"/>
        <end position="796"/>
    </location>
</feature>
<feature type="domain" description="ABC3 transporter permease C-terminal" evidence="8">
    <location>
        <begin position="688"/>
        <end position="805"/>
    </location>
</feature>
<keyword evidence="4 7" id="KW-1133">Transmembrane helix</keyword>
<accession>A0ABN2JWB7</accession>
<feature type="transmembrane region" description="Helical" evidence="7">
    <location>
        <begin position="680"/>
        <end position="709"/>
    </location>
</feature>
<feature type="transmembrane region" description="Helical" evidence="7">
    <location>
        <begin position="415"/>
        <end position="439"/>
    </location>
</feature>
<dbReference type="InterPro" id="IPR003838">
    <property type="entry name" value="ABC3_permease_C"/>
</dbReference>
<feature type="transmembrane region" description="Helical" evidence="7">
    <location>
        <begin position="472"/>
        <end position="491"/>
    </location>
</feature>
<dbReference type="RefSeq" id="WP_344201146.1">
    <property type="nucleotide sequence ID" value="NZ_BAAAME010000004.1"/>
</dbReference>
<dbReference type="InterPro" id="IPR050250">
    <property type="entry name" value="Macrolide_Exporter_MacB"/>
</dbReference>
<name>A0ABN2JWB7_9ACTN</name>
<feature type="transmembrane region" description="Helical" evidence="7">
    <location>
        <begin position="390"/>
        <end position="409"/>
    </location>
</feature>
<comment type="subcellular location">
    <subcellularLocation>
        <location evidence="1">Cell membrane</location>
        <topology evidence="1">Multi-pass membrane protein</topology>
    </subcellularLocation>
</comment>
<organism evidence="9 10">
    <name type="scientific">Aeromicrobium alkaliterrae</name>
    <dbReference type="NCBI Taxonomy" id="302168"/>
    <lineage>
        <taxon>Bacteria</taxon>
        <taxon>Bacillati</taxon>
        <taxon>Actinomycetota</taxon>
        <taxon>Actinomycetes</taxon>
        <taxon>Propionibacteriales</taxon>
        <taxon>Nocardioidaceae</taxon>
        <taxon>Aeromicrobium</taxon>
    </lineage>
</organism>